<dbReference type="Pfam" id="PF00583">
    <property type="entry name" value="Acetyltransf_1"/>
    <property type="match status" value="1"/>
</dbReference>
<dbReference type="InterPro" id="IPR000182">
    <property type="entry name" value="GNAT_dom"/>
</dbReference>
<reference evidence="4 5" key="1">
    <citation type="journal article" date="2014" name="Appl. Environ. Microbiol.">
        <title>Elucidation of insertion elements encoded on plasmids and in vitro construction of shuttle vectors from the toxic cyanobacterium Planktothrix.</title>
        <authorList>
            <person name="Christiansen G."/>
            <person name="Goesmann A."/>
            <person name="Kurmayer R."/>
        </authorList>
    </citation>
    <scope>NUCLEOTIDE SEQUENCE [LARGE SCALE GENOMIC DNA]</scope>
    <source>
        <strain evidence="4 5">NIVA-CYA 126/8</strain>
    </source>
</reference>
<dbReference type="InterPro" id="IPR016181">
    <property type="entry name" value="Acyl_CoA_acyltransferase"/>
</dbReference>
<evidence type="ECO:0000256" key="1">
    <source>
        <dbReference type="ARBA" id="ARBA00022679"/>
    </source>
</evidence>
<protein>
    <recommendedName>
        <fullName evidence="3">N-acetyltransferase domain-containing protein</fullName>
    </recommendedName>
</protein>
<feature type="domain" description="N-acetyltransferase" evidence="3">
    <location>
        <begin position="40"/>
        <end position="179"/>
    </location>
</feature>
<proteinExistence type="predicted"/>
<evidence type="ECO:0000256" key="2">
    <source>
        <dbReference type="ARBA" id="ARBA00023315"/>
    </source>
</evidence>
<dbReference type="PANTHER" id="PTHR43420">
    <property type="entry name" value="ACETYLTRANSFERASE"/>
    <property type="match status" value="1"/>
</dbReference>
<name>A0A073CFT4_PLAA1</name>
<dbReference type="HOGENOM" id="CLU_117539_0_0_3"/>
<evidence type="ECO:0000313" key="4">
    <source>
        <dbReference type="EMBL" id="KEI66991.1"/>
    </source>
</evidence>
<dbReference type="CDD" id="cd04301">
    <property type="entry name" value="NAT_SF"/>
    <property type="match status" value="1"/>
</dbReference>
<sequence length="179" mass="20715">MARLLHRRPISLIISVSEVFIPGYHLRQGSRLDRALLLKFAYRTYKEQFPDQDLSHLALTVEQYFSPQTPLWWVDKFNPDSYPPEPIACLWLGNAIDLADGERTAHVFLLYVAPEHRKRGIGSALMAHVQQWAIGRGDRKISLQVFTNNQPALNLYQKLGYQPQSLSMQKILYREVELP</sequence>
<gene>
    <name evidence="4" type="ORF">A19Y_2021</name>
</gene>
<dbReference type="PATRIC" id="fig|388467.6.peg.1967"/>
<keyword evidence="5" id="KW-1185">Reference proteome</keyword>
<dbReference type="Proteomes" id="UP000027395">
    <property type="component" value="Chromosome"/>
</dbReference>
<dbReference type="Gene3D" id="3.40.630.30">
    <property type="match status" value="1"/>
</dbReference>
<dbReference type="PROSITE" id="PS51186">
    <property type="entry name" value="GNAT"/>
    <property type="match status" value="1"/>
</dbReference>
<evidence type="ECO:0000313" key="5">
    <source>
        <dbReference type="Proteomes" id="UP000027395"/>
    </source>
</evidence>
<dbReference type="SUPFAM" id="SSF55729">
    <property type="entry name" value="Acyl-CoA N-acyltransferases (Nat)"/>
    <property type="match status" value="1"/>
</dbReference>
<dbReference type="EMBL" id="CM002803">
    <property type="protein sequence ID" value="KEI66991.1"/>
    <property type="molecule type" value="Genomic_DNA"/>
</dbReference>
<accession>A0A073CFT4</accession>
<dbReference type="AlphaFoldDB" id="A0A073CFT4"/>
<evidence type="ECO:0000259" key="3">
    <source>
        <dbReference type="PROSITE" id="PS51186"/>
    </source>
</evidence>
<dbReference type="eggNOG" id="COG0456">
    <property type="taxonomic scope" value="Bacteria"/>
</dbReference>
<organism evidence="4 5">
    <name type="scientific">Planktothrix agardhii (strain NIVA-CYA 126/8)</name>
    <dbReference type="NCBI Taxonomy" id="388467"/>
    <lineage>
        <taxon>Bacteria</taxon>
        <taxon>Bacillati</taxon>
        <taxon>Cyanobacteriota</taxon>
        <taxon>Cyanophyceae</taxon>
        <taxon>Oscillatoriophycideae</taxon>
        <taxon>Oscillatoriales</taxon>
        <taxon>Microcoleaceae</taxon>
        <taxon>Planktothrix</taxon>
    </lineage>
</organism>
<keyword evidence="2" id="KW-0012">Acyltransferase</keyword>
<dbReference type="STRING" id="388467.A19Y_2021"/>
<dbReference type="GO" id="GO:0016747">
    <property type="term" value="F:acyltransferase activity, transferring groups other than amino-acyl groups"/>
    <property type="evidence" value="ECO:0007669"/>
    <property type="project" value="InterPro"/>
</dbReference>
<dbReference type="InterPro" id="IPR050680">
    <property type="entry name" value="YpeA/RimI_acetyltransf"/>
</dbReference>
<dbReference type="PANTHER" id="PTHR43420:SF51">
    <property type="entry name" value="PEPTIDYL-LYSINE N-ACETYLTRANSFERASE YIAC"/>
    <property type="match status" value="1"/>
</dbReference>
<keyword evidence="1" id="KW-0808">Transferase</keyword>